<dbReference type="InterPro" id="IPR006597">
    <property type="entry name" value="Sel1-like"/>
</dbReference>
<accession>A0A9Q8Y717</accession>
<dbReference type="InterPro" id="IPR011990">
    <property type="entry name" value="TPR-like_helical_dom_sf"/>
</dbReference>
<dbReference type="Gene3D" id="1.25.40.10">
    <property type="entry name" value="Tetratricopeptide repeat domain"/>
    <property type="match status" value="1"/>
</dbReference>
<dbReference type="AlphaFoldDB" id="A0A9Q8Y717"/>
<dbReference type="Proteomes" id="UP001055460">
    <property type="component" value="Chromosome"/>
</dbReference>
<evidence type="ECO:0000313" key="1">
    <source>
        <dbReference type="EMBL" id="USJ23508.1"/>
    </source>
</evidence>
<gene>
    <name evidence="1" type="ORF">NE863_00505</name>
</gene>
<dbReference type="OrthoDB" id="112232at2"/>
<name>A0A9Q8Y717_ENSAD</name>
<dbReference type="PANTHER" id="PTHR11102">
    <property type="entry name" value="SEL-1-LIKE PROTEIN"/>
    <property type="match status" value="1"/>
</dbReference>
<dbReference type="SUPFAM" id="SSF81901">
    <property type="entry name" value="HCP-like"/>
    <property type="match status" value="1"/>
</dbReference>
<reference evidence="1" key="1">
    <citation type="submission" date="2022-06" db="EMBL/GenBank/DDBJ databases">
        <title>Physiological and biochemical characterization and genomic elucidation of a strain of the genus Ensifer adhaerens M8 that combines arsenic oxidation and chromium reduction.</title>
        <authorList>
            <person name="Li X."/>
            <person name="Yu c."/>
        </authorList>
    </citation>
    <scope>NUCLEOTIDE SEQUENCE</scope>
    <source>
        <strain evidence="1">M8</strain>
    </source>
</reference>
<evidence type="ECO:0000313" key="2">
    <source>
        <dbReference type="Proteomes" id="UP001055460"/>
    </source>
</evidence>
<dbReference type="SMART" id="SM00671">
    <property type="entry name" value="SEL1"/>
    <property type="match status" value="3"/>
</dbReference>
<dbReference type="EMBL" id="CP098807">
    <property type="protein sequence ID" value="USJ23508.1"/>
    <property type="molecule type" value="Genomic_DNA"/>
</dbReference>
<proteinExistence type="predicted"/>
<protein>
    <submittedName>
        <fullName evidence="1">Sel1 repeat family protein</fullName>
    </submittedName>
</protein>
<dbReference type="Pfam" id="PF08238">
    <property type="entry name" value="Sel1"/>
    <property type="match status" value="3"/>
</dbReference>
<dbReference type="PANTHER" id="PTHR11102:SF160">
    <property type="entry name" value="ERAD-ASSOCIATED E3 UBIQUITIN-PROTEIN LIGASE COMPONENT HRD3"/>
    <property type="match status" value="1"/>
</dbReference>
<dbReference type="InterPro" id="IPR050767">
    <property type="entry name" value="Sel1_AlgK"/>
</dbReference>
<organism evidence="1 2">
    <name type="scientific">Ensifer adhaerens</name>
    <name type="common">Sinorhizobium morelense</name>
    <dbReference type="NCBI Taxonomy" id="106592"/>
    <lineage>
        <taxon>Bacteria</taxon>
        <taxon>Pseudomonadati</taxon>
        <taxon>Pseudomonadota</taxon>
        <taxon>Alphaproteobacteria</taxon>
        <taxon>Hyphomicrobiales</taxon>
        <taxon>Rhizobiaceae</taxon>
        <taxon>Sinorhizobium/Ensifer group</taxon>
        <taxon>Ensifer</taxon>
    </lineage>
</organism>
<sequence length="286" mass="30024">MENRSASGTRIINAVFLAVVSLLAVAAIALPSARAAELSAADVCDREAGSIFDLQRNMAFPAVATEDIKIGVALSACREAYNQKSGARTEFQLARVLDKAGQKIQSQRILGEAAEHGHALAMTNYAVLVGEEGDTATEFALNQKAAAAGNILAAYNLGVSYRDGMGTSVNGELAIAWFERASLAGDDVAAFNLAVILDEGKLVAEDNAKAAKFYRLAADRGNVDAMVNLGLMLENGEGINKDIPAAREIFRKAANEGDAFAGQKLAALSVSDGFETAMLPKASRIK</sequence>